<dbReference type="OrthoDB" id="9789463at2"/>
<keyword evidence="6 9" id="KW-0472">Membrane</keyword>
<comment type="similarity">
    <text evidence="3 9">Belongs to the FlgH family.</text>
</comment>
<keyword evidence="12" id="KW-1185">Reference proteome</keyword>
<dbReference type="GO" id="GO:0009279">
    <property type="term" value="C:cell outer membrane"/>
    <property type="evidence" value="ECO:0007669"/>
    <property type="project" value="UniProtKB-SubCell"/>
</dbReference>
<comment type="subunit">
    <text evidence="4 9">The basal body constitutes a major portion of the flagellar organelle and consists of four rings (L,P,S, and M) mounted on a central rod.</text>
</comment>
<dbReference type="KEGG" id="plue:EWM63_19055"/>
<comment type="subcellular location">
    <subcellularLocation>
        <location evidence="9">Cell outer membrane</location>
        <topology evidence="9">Lipid-anchor</topology>
    </subcellularLocation>
    <subcellularLocation>
        <location evidence="9">Bacterial flagellum basal body</location>
    </subcellularLocation>
    <subcellularLocation>
        <location evidence="2">Membrane</location>
    </subcellularLocation>
</comment>
<dbReference type="Pfam" id="PF02107">
    <property type="entry name" value="FlgH"/>
    <property type="match status" value="1"/>
</dbReference>
<organism evidence="11 12">
    <name type="scientific">Pseudoduganella lutea</name>
    <dbReference type="NCBI Taxonomy" id="321985"/>
    <lineage>
        <taxon>Bacteria</taxon>
        <taxon>Pseudomonadati</taxon>
        <taxon>Pseudomonadota</taxon>
        <taxon>Betaproteobacteria</taxon>
        <taxon>Burkholderiales</taxon>
        <taxon>Oxalobacteraceae</taxon>
        <taxon>Telluria group</taxon>
        <taxon>Pseudoduganella</taxon>
    </lineage>
</organism>
<evidence type="ECO:0000256" key="8">
    <source>
        <dbReference type="ARBA" id="ARBA00023237"/>
    </source>
</evidence>
<keyword evidence="11" id="KW-0282">Flagellum</keyword>
<dbReference type="Proteomes" id="UP000290637">
    <property type="component" value="Chromosome"/>
</dbReference>
<dbReference type="HAMAP" id="MF_00415">
    <property type="entry name" value="FlgH"/>
    <property type="match status" value="1"/>
</dbReference>
<keyword evidence="11" id="KW-0969">Cilium</keyword>
<evidence type="ECO:0000256" key="6">
    <source>
        <dbReference type="ARBA" id="ARBA00023136"/>
    </source>
</evidence>
<keyword evidence="8 9" id="KW-0998">Cell outer membrane</keyword>
<evidence type="ECO:0000313" key="12">
    <source>
        <dbReference type="Proteomes" id="UP000290637"/>
    </source>
</evidence>
<evidence type="ECO:0000256" key="3">
    <source>
        <dbReference type="ARBA" id="ARBA00006929"/>
    </source>
</evidence>
<protein>
    <recommendedName>
        <fullName evidence="9">Flagellar L-ring protein</fullName>
    </recommendedName>
    <alternativeName>
        <fullName evidence="9">Basal body L-ring protein</fullName>
    </alternativeName>
</protein>
<evidence type="ECO:0000256" key="1">
    <source>
        <dbReference type="ARBA" id="ARBA00002591"/>
    </source>
</evidence>
<comment type="function">
    <text evidence="1 9">Assembles around the rod to form the L-ring and probably protects the motor/basal body from shearing forces during rotation.</text>
</comment>
<gene>
    <name evidence="9" type="primary">flgH</name>
    <name evidence="11" type="ORF">EWM63_19055</name>
</gene>
<dbReference type="AlphaFoldDB" id="A0A4P6KZW9"/>
<dbReference type="GO" id="GO:0009427">
    <property type="term" value="C:bacterial-type flagellum basal body, distal rod, L ring"/>
    <property type="evidence" value="ECO:0007669"/>
    <property type="project" value="InterPro"/>
</dbReference>
<proteinExistence type="inferred from homology"/>
<dbReference type="PANTHER" id="PTHR34933:SF3">
    <property type="entry name" value="FLAGELLAR L-RING PROTEIN"/>
    <property type="match status" value="1"/>
</dbReference>
<feature type="chain" id="PRO_5020581289" description="Flagellar L-ring protein" evidence="10">
    <location>
        <begin position="21"/>
        <end position="222"/>
    </location>
</feature>
<evidence type="ECO:0000256" key="5">
    <source>
        <dbReference type="ARBA" id="ARBA00022729"/>
    </source>
</evidence>
<sequence>MKSPASVIAALATIATAMLAGCASEPTSIVAGPTSARPIPTPPITLPANGAIYQAQTFRPVFEDRRGRMVGDIINVLITERTTANKNGSSSATRTGGVGIGIPGPLQGRLGARVATETDNNYADSAAQTASNAFTGTLGVTVVEVLPNGNLVVAGEKQVAMDKGTEFIRISGTVNPDTIGAGNSVPSTAIADARVEYRTNTHLDRAELTSMASRFFLSLLPF</sequence>
<evidence type="ECO:0000256" key="10">
    <source>
        <dbReference type="SAM" id="SignalP"/>
    </source>
</evidence>
<dbReference type="PROSITE" id="PS51257">
    <property type="entry name" value="PROKAR_LIPOPROTEIN"/>
    <property type="match status" value="1"/>
</dbReference>
<keyword evidence="9" id="KW-0449">Lipoprotein</keyword>
<reference evidence="11 12" key="1">
    <citation type="submission" date="2019-02" db="EMBL/GenBank/DDBJ databases">
        <title>Draft Genome Sequences of Six Type Strains of the Genus Massilia.</title>
        <authorList>
            <person name="Miess H."/>
            <person name="Frediansyhah A."/>
            <person name="Gross H."/>
        </authorList>
    </citation>
    <scope>NUCLEOTIDE SEQUENCE [LARGE SCALE GENOMIC DNA]</scope>
    <source>
        <strain evidence="11 12">DSM 17473</strain>
    </source>
</reference>
<keyword evidence="11" id="KW-0966">Cell projection</keyword>
<evidence type="ECO:0000313" key="11">
    <source>
        <dbReference type="EMBL" id="QBE64831.1"/>
    </source>
</evidence>
<keyword evidence="5 9" id="KW-0732">Signal</keyword>
<dbReference type="InterPro" id="IPR000527">
    <property type="entry name" value="Flag_Lring"/>
</dbReference>
<keyword evidence="7 9" id="KW-0975">Bacterial flagellum</keyword>
<evidence type="ECO:0000256" key="7">
    <source>
        <dbReference type="ARBA" id="ARBA00023143"/>
    </source>
</evidence>
<evidence type="ECO:0000256" key="4">
    <source>
        <dbReference type="ARBA" id="ARBA00011439"/>
    </source>
</evidence>
<feature type="signal peptide" evidence="10">
    <location>
        <begin position="1"/>
        <end position="20"/>
    </location>
</feature>
<evidence type="ECO:0000256" key="9">
    <source>
        <dbReference type="HAMAP-Rule" id="MF_00415"/>
    </source>
</evidence>
<dbReference type="GO" id="GO:0071973">
    <property type="term" value="P:bacterial-type flagellum-dependent cell motility"/>
    <property type="evidence" value="ECO:0007669"/>
    <property type="project" value="InterPro"/>
</dbReference>
<dbReference type="EMBL" id="CP035913">
    <property type="protein sequence ID" value="QBE64831.1"/>
    <property type="molecule type" value="Genomic_DNA"/>
</dbReference>
<dbReference type="PANTHER" id="PTHR34933">
    <property type="entry name" value="FLAGELLAR L-RING PROTEIN"/>
    <property type="match status" value="1"/>
</dbReference>
<dbReference type="GO" id="GO:0003774">
    <property type="term" value="F:cytoskeletal motor activity"/>
    <property type="evidence" value="ECO:0007669"/>
    <property type="project" value="InterPro"/>
</dbReference>
<evidence type="ECO:0000256" key="2">
    <source>
        <dbReference type="ARBA" id="ARBA00004370"/>
    </source>
</evidence>
<dbReference type="RefSeq" id="WP_130187946.1">
    <property type="nucleotide sequence ID" value="NZ_CP035913.1"/>
</dbReference>
<accession>A0A4P6KZW9</accession>
<dbReference type="PRINTS" id="PR01008">
    <property type="entry name" value="FLGLRINGFLGH"/>
</dbReference>
<name>A0A4P6KZW9_9BURK</name>